<accession>A0A078AAE6</accession>
<keyword evidence="11" id="KW-1185">Reference proteome</keyword>
<dbReference type="Gene3D" id="1.10.510.10">
    <property type="entry name" value="Transferase(Phosphotransferase) domain 1"/>
    <property type="match status" value="1"/>
</dbReference>
<evidence type="ECO:0000256" key="3">
    <source>
        <dbReference type="ARBA" id="ARBA00022679"/>
    </source>
</evidence>
<evidence type="ECO:0000256" key="1">
    <source>
        <dbReference type="ARBA" id="ARBA00008867"/>
    </source>
</evidence>
<evidence type="ECO:0000313" key="10">
    <source>
        <dbReference type="EMBL" id="CDW79164.1"/>
    </source>
</evidence>
<dbReference type="InterPro" id="IPR050494">
    <property type="entry name" value="Ser_Thr_dual-spec_kinase"/>
</dbReference>
<dbReference type="PROSITE" id="PS00107">
    <property type="entry name" value="PROTEIN_KINASE_ATP"/>
    <property type="match status" value="1"/>
</dbReference>
<dbReference type="GO" id="GO:0004674">
    <property type="term" value="F:protein serine/threonine kinase activity"/>
    <property type="evidence" value="ECO:0007669"/>
    <property type="project" value="UniProtKB-KW"/>
</dbReference>
<dbReference type="InterPro" id="IPR008271">
    <property type="entry name" value="Ser/Thr_kinase_AS"/>
</dbReference>
<evidence type="ECO:0000259" key="9">
    <source>
        <dbReference type="PROSITE" id="PS50011"/>
    </source>
</evidence>
<evidence type="ECO:0000256" key="8">
    <source>
        <dbReference type="SAM" id="MobiDB-lite"/>
    </source>
</evidence>
<dbReference type="GO" id="GO:0005856">
    <property type="term" value="C:cytoskeleton"/>
    <property type="evidence" value="ECO:0007669"/>
    <property type="project" value="TreeGrafter"/>
</dbReference>
<keyword evidence="5 10" id="KW-0418">Kinase</keyword>
<feature type="domain" description="Protein kinase" evidence="9">
    <location>
        <begin position="712"/>
        <end position="993"/>
    </location>
</feature>
<keyword evidence="3" id="KW-0808">Transferase</keyword>
<dbReference type="PROSITE" id="PS00108">
    <property type="entry name" value="PROTEIN_KINASE_ST"/>
    <property type="match status" value="1"/>
</dbReference>
<dbReference type="EMBL" id="CCKQ01007747">
    <property type="protein sequence ID" value="CDW79164.1"/>
    <property type="molecule type" value="Genomic_DNA"/>
</dbReference>
<evidence type="ECO:0000256" key="5">
    <source>
        <dbReference type="ARBA" id="ARBA00022777"/>
    </source>
</evidence>
<reference evidence="10 11" key="1">
    <citation type="submission" date="2014-06" db="EMBL/GenBank/DDBJ databases">
        <authorList>
            <person name="Swart Estienne"/>
        </authorList>
    </citation>
    <scope>NUCLEOTIDE SEQUENCE [LARGE SCALE GENOMIC DNA]</scope>
    <source>
        <strain evidence="10 11">130c</strain>
    </source>
</reference>
<dbReference type="SMART" id="SM00220">
    <property type="entry name" value="S_TKc"/>
    <property type="match status" value="1"/>
</dbReference>
<feature type="compositionally biased region" description="Low complexity" evidence="8">
    <location>
        <begin position="341"/>
        <end position="361"/>
    </location>
</feature>
<dbReference type="InterPro" id="IPR017441">
    <property type="entry name" value="Protein_kinase_ATP_BS"/>
</dbReference>
<organism evidence="10 11">
    <name type="scientific">Stylonychia lemnae</name>
    <name type="common">Ciliate</name>
    <dbReference type="NCBI Taxonomy" id="5949"/>
    <lineage>
        <taxon>Eukaryota</taxon>
        <taxon>Sar</taxon>
        <taxon>Alveolata</taxon>
        <taxon>Ciliophora</taxon>
        <taxon>Intramacronucleata</taxon>
        <taxon>Spirotrichea</taxon>
        <taxon>Stichotrichia</taxon>
        <taxon>Sporadotrichida</taxon>
        <taxon>Oxytrichidae</taxon>
        <taxon>Stylonychinae</taxon>
        <taxon>Stylonychia</taxon>
    </lineage>
</organism>
<proteinExistence type="inferred from homology"/>
<comment type="similarity">
    <text evidence="1">Belongs to the protein kinase superfamily. CMGC Ser/Thr protein kinase family. MNB/DYRK subfamily.</text>
</comment>
<protein>
    <submittedName>
        <fullName evidence="10">Dual specificity tyrosine-phosphorylation-regulated kinase 4</fullName>
    </submittedName>
</protein>
<keyword evidence="4 7" id="KW-0547">Nucleotide-binding</keyword>
<evidence type="ECO:0000256" key="6">
    <source>
        <dbReference type="ARBA" id="ARBA00022840"/>
    </source>
</evidence>
<keyword evidence="2" id="KW-0723">Serine/threonine-protein kinase</keyword>
<dbReference type="PANTHER" id="PTHR24058:SF22">
    <property type="entry name" value="DUAL SPECIFICITY TYROSINE-PHOSPHORYLATION-REGULATED KINASE 4"/>
    <property type="match status" value="1"/>
</dbReference>
<feature type="compositionally biased region" description="Polar residues" evidence="8">
    <location>
        <begin position="595"/>
        <end position="613"/>
    </location>
</feature>
<dbReference type="AlphaFoldDB" id="A0A078AAE6"/>
<dbReference type="InterPro" id="IPR000719">
    <property type="entry name" value="Prot_kinase_dom"/>
</dbReference>
<evidence type="ECO:0000256" key="2">
    <source>
        <dbReference type="ARBA" id="ARBA00022527"/>
    </source>
</evidence>
<dbReference type="GO" id="GO:0005737">
    <property type="term" value="C:cytoplasm"/>
    <property type="evidence" value="ECO:0007669"/>
    <property type="project" value="TreeGrafter"/>
</dbReference>
<dbReference type="CDD" id="cd14210">
    <property type="entry name" value="PKc_DYRK"/>
    <property type="match status" value="1"/>
</dbReference>
<dbReference type="Gene3D" id="3.30.200.20">
    <property type="entry name" value="Phosphorylase Kinase, domain 1"/>
    <property type="match status" value="1"/>
</dbReference>
<dbReference type="Proteomes" id="UP000039865">
    <property type="component" value="Unassembled WGS sequence"/>
</dbReference>
<feature type="binding site" evidence="7">
    <location>
        <position position="741"/>
    </location>
    <ligand>
        <name>ATP</name>
        <dbReference type="ChEBI" id="CHEBI:30616"/>
    </ligand>
</feature>
<feature type="region of interest" description="Disordered" evidence="8">
    <location>
        <begin position="279"/>
        <end position="361"/>
    </location>
</feature>
<name>A0A078AAE6_STYLE</name>
<sequence>MNVVGGVQLNNINSFQHTLNQTISPTNYQTMQANIDRSQIINQPNQFNMYGRNQPQTGINSQYSYQSQTDDQMSTRGPMEQLDNSNTKANRKFIQNAALKFRRKLINNNATKRNGSNQRSPLVEQQVNQQSNAANNNNQRYQYQTVSPRPQAQQINVNASTISNTSKNVSVISDNARRFNDLHLPSTFEISPNRPNIQQFQTKTPIQMKPKANGKNLQLNFVNGKLEQILDQQFKIHNSSTNRQANQTTLNTQGVAGQQNSFMINPSSQDSKIQLLLSNGQPSSKSQAREKISSKFNRHSRMQGQTKKGQQSRQNNDLKRQASNNSTSPISARSQRTTEVQNKNKQNQQQQQQHQQNHQQSFQQNMINNIQQQILGGDMQIVQLNLGSQATPKQQNIINMTQIGWNNQNMEKSIMINNNINIINNNTTSSNDNSIYNTARRGPQLKDIYITNQQILNSTRLNDRNKKLILNTTNPSDIGIPLLGITGYGTSTNAQIQNQINQIQKRAMENHPPKMQQSSFPPVLTNNSIPQDFKELLIQQSINKAKDGHSKRSSNKTTQENQMIINQNAQLMKTIDFSKIQNIVAQKTQGERNGRSGSSINTSKDGAFSQIGSSSNSLQRKFIQGKEEINQKRGLPLSGDDAYKVYYQSLNPFEREEIKSFETIFYYNPAIKRKEAPITTEDGGEPKIFNFGYDTEDGDYLYEIGDHINYRYEIMKKLGRGAFGVVLKCLDHQSKEIIALKILKNQKKLHKQGKIEIKILALLRDNDVEDKRNIVFIKDSFTFRNHVVSIPIDLITLLQCICFEMLSINLYQFIKNNEFQGFSVALTKRFTTQILIALAYLYKYNIVHCDLKPENVLLKKPNKSSIKLIDFGSSCFESERYYTYIQSRFYRAPEIMLGIPYTPAIDMWSLGCIVYECLVGIPLFAGENERDQMAAIMEVIGLPPRSLIAKATRRKVFFDDDYNPIIKVNSRGKLRKPGSRALETILKVNDPDLIQFLKVNFAKQRNIGLL</sequence>
<feature type="region of interest" description="Disordered" evidence="8">
    <location>
        <begin position="587"/>
        <end position="613"/>
    </location>
</feature>
<evidence type="ECO:0000256" key="7">
    <source>
        <dbReference type="PROSITE-ProRule" id="PRU10141"/>
    </source>
</evidence>
<dbReference type="GO" id="GO:0005524">
    <property type="term" value="F:ATP binding"/>
    <property type="evidence" value="ECO:0007669"/>
    <property type="project" value="UniProtKB-UniRule"/>
</dbReference>
<dbReference type="FunCoup" id="A0A078AAE6">
    <property type="interactions" value="44"/>
</dbReference>
<dbReference type="InterPro" id="IPR011009">
    <property type="entry name" value="Kinase-like_dom_sf"/>
</dbReference>
<dbReference type="PANTHER" id="PTHR24058">
    <property type="entry name" value="DUAL SPECIFICITY PROTEIN KINASE"/>
    <property type="match status" value="1"/>
</dbReference>
<evidence type="ECO:0000256" key="4">
    <source>
        <dbReference type="ARBA" id="ARBA00022741"/>
    </source>
</evidence>
<dbReference type="PROSITE" id="PS50011">
    <property type="entry name" value="PROTEIN_KINASE_DOM"/>
    <property type="match status" value="1"/>
</dbReference>
<feature type="compositionally biased region" description="Polar residues" evidence="8">
    <location>
        <begin position="302"/>
        <end position="340"/>
    </location>
</feature>
<feature type="region of interest" description="Disordered" evidence="8">
    <location>
        <begin position="53"/>
        <end position="85"/>
    </location>
</feature>
<dbReference type="SUPFAM" id="SSF56112">
    <property type="entry name" value="Protein kinase-like (PK-like)"/>
    <property type="match status" value="1"/>
</dbReference>
<feature type="compositionally biased region" description="Low complexity" evidence="8">
    <location>
        <begin position="61"/>
        <end position="75"/>
    </location>
</feature>
<dbReference type="OrthoDB" id="9332038at2759"/>
<gene>
    <name evidence="10" type="primary">Contig7790.g8303</name>
    <name evidence="10" type="ORF">STYLEM_8150</name>
</gene>
<keyword evidence="6 7" id="KW-0067">ATP-binding</keyword>
<evidence type="ECO:0000313" key="11">
    <source>
        <dbReference type="Proteomes" id="UP000039865"/>
    </source>
</evidence>
<dbReference type="Pfam" id="PF00069">
    <property type="entry name" value="Pkinase"/>
    <property type="match status" value="1"/>
</dbReference>
<dbReference type="InParanoid" id="A0A078AAE6"/>